<dbReference type="EMBL" id="QDKL01000001">
    <property type="protein sequence ID" value="RZF22867.1"/>
    <property type="molecule type" value="Genomic_DNA"/>
</dbReference>
<evidence type="ECO:0000313" key="2">
    <source>
        <dbReference type="EMBL" id="RZF22867.1"/>
    </source>
</evidence>
<evidence type="ECO:0000313" key="3">
    <source>
        <dbReference type="Proteomes" id="UP000443582"/>
    </source>
</evidence>
<evidence type="ECO:0000256" key="1">
    <source>
        <dbReference type="SAM" id="SignalP"/>
    </source>
</evidence>
<proteinExistence type="predicted"/>
<keyword evidence="1" id="KW-0732">Signal</keyword>
<feature type="chain" id="PRO_5045305558" evidence="1">
    <location>
        <begin position="17"/>
        <end position="258"/>
    </location>
</feature>
<gene>
    <name evidence="2" type="ORF">DAY19_03580</name>
</gene>
<dbReference type="RefSeq" id="WP_114705811.1">
    <property type="nucleotide sequence ID" value="NZ_QDKL01000001.1"/>
</dbReference>
<feature type="signal peptide" evidence="1">
    <location>
        <begin position="1"/>
        <end position="16"/>
    </location>
</feature>
<comment type="caution">
    <text evidence="2">The sequence shown here is derived from an EMBL/GenBank/DDBJ whole genome shotgun (WGS) entry which is preliminary data.</text>
</comment>
<name>A0ABY0INT4_9BACT</name>
<reference evidence="3" key="1">
    <citation type="journal article" date="2019" name="Int. J. Syst. Evol. Microbiol.">
        <title>Halobacteriovorax valvorus sp. nov., a novel prokaryotic predator isolated from coastal seawater of China.</title>
        <authorList>
            <person name="Chen M.-X."/>
        </authorList>
    </citation>
    <scope>NUCLEOTIDE SEQUENCE [LARGE SCALE GENOMIC DNA]</scope>
    <source>
        <strain evidence="3">BL9</strain>
    </source>
</reference>
<dbReference type="Proteomes" id="UP000443582">
    <property type="component" value="Unassembled WGS sequence"/>
</dbReference>
<sequence>MKKLIIVCLVASTTFAQVNFLQNLRPFVEKNISSELADKIWGAKDEVTLPEIPTIKKDAKDLSVYNKKKYNSPFSKEKMSQYNLSYINELIKATRGLEANRNELSKWYSTLEQGGTREGVYRSLVLSPYYQRLENYKEQTSEVAKDFTVSFFGTYLNNDLEKAKLSSLNIYSIKRITTEKSLEVMEALLGQSQENFSRWYAVLSADLAKNYPIWSSKLRSTKESGVHFRWAMKMTPDIVKSELILKLHLLFNHLQKQQ</sequence>
<protein>
    <submittedName>
        <fullName evidence="2">Uncharacterized protein</fullName>
    </submittedName>
</protein>
<organism evidence="2 3">
    <name type="scientific">Halobacteriovorax vibrionivorans</name>
    <dbReference type="NCBI Taxonomy" id="2152716"/>
    <lineage>
        <taxon>Bacteria</taxon>
        <taxon>Pseudomonadati</taxon>
        <taxon>Bdellovibrionota</taxon>
        <taxon>Bacteriovoracia</taxon>
        <taxon>Bacteriovoracales</taxon>
        <taxon>Halobacteriovoraceae</taxon>
        <taxon>Halobacteriovorax</taxon>
    </lineage>
</organism>
<accession>A0ABY0INT4</accession>
<keyword evidence="3" id="KW-1185">Reference proteome</keyword>